<dbReference type="Pfam" id="PF08324">
    <property type="entry name" value="PUL"/>
    <property type="match status" value="1"/>
</dbReference>
<dbReference type="PANTHER" id="PTHR19849">
    <property type="entry name" value="PHOSPHOLIPASE A-2-ACTIVATING PROTEIN"/>
    <property type="match status" value="1"/>
</dbReference>
<feature type="compositionally biased region" description="Gly residues" evidence="6">
    <location>
        <begin position="549"/>
        <end position="569"/>
    </location>
</feature>
<evidence type="ECO:0000259" key="8">
    <source>
        <dbReference type="PROSITE" id="PS51396"/>
    </source>
</evidence>
<name>A0ABD3ML96_9STRA</name>
<dbReference type="InterPro" id="IPR036322">
    <property type="entry name" value="WD40_repeat_dom_sf"/>
</dbReference>
<evidence type="ECO:0000256" key="2">
    <source>
        <dbReference type="ARBA" id="ARBA00022490"/>
    </source>
</evidence>
<keyword evidence="10" id="KW-1185">Reference proteome</keyword>
<dbReference type="SMART" id="SM00320">
    <property type="entry name" value="WD40"/>
    <property type="match status" value="5"/>
</dbReference>
<dbReference type="PROSITE" id="PS50294">
    <property type="entry name" value="WD_REPEATS_REGION"/>
    <property type="match status" value="1"/>
</dbReference>
<dbReference type="PROSITE" id="PS51396">
    <property type="entry name" value="PUL"/>
    <property type="match status" value="1"/>
</dbReference>
<dbReference type="Pfam" id="PF09070">
    <property type="entry name" value="PFU"/>
    <property type="match status" value="1"/>
</dbReference>
<protein>
    <recommendedName>
        <fullName evidence="11">Phospholipase A-2-activating protein</fullName>
    </recommendedName>
</protein>
<evidence type="ECO:0000256" key="3">
    <source>
        <dbReference type="ARBA" id="ARBA00022574"/>
    </source>
</evidence>
<dbReference type="InterPro" id="IPR011989">
    <property type="entry name" value="ARM-like"/>
</dbReference>
<feature type="domain" description="PFU" evidence="7">
    <location>
        <begin position="453"/>
        <end position="549"/>
    </location>
</feature>
<sequence>MSNDNQFLLDEYILSTQVIADGDPVRCVTATANESGSSSSSSSIELLSGSQSGLISRIVLPNSSLNQTHQEEEPALFIRPGGEATRHPHQIVAILSAPTTNNNNNCNYYATGCKDGNVRLFHSSTHELIAVLEGHTNAVTSLSWIASSSTGKDQSPWMVSGSWDGTAKIWSINPTGSNNNSFTATCLCTLSGHENTVSVAGLPAESDSIRKLVTVTAGVANGNTIAGHTVRIWRLSDIGGSANSNVISECFAKVSNDHAGPMRDVVYDADTHAIYTCSNDGTVKIRSTEDGSCRATLVVPGMIMGEIPPMLLSLCVVGNNATKCVIAGAEDGNVVVWDISAGSTKEAQVIPHPGCVWKVASLLSSEGDFVTACHDGQIRIFTRTPSKAASDSVLSAFQNAVSESMSAKASSGPTPDEIAKLPHWEQNYQIVGKSEGQVHMFQKNNGKTAIAAQWSASSRTWVEVGEVTGSNTNAGSLDGKHYDHVLPIEIDVPGGGVKTLQIGYNNGENPFVVAQAFIDEHSLNQGYLSQIADYIRQRAGVTGPTLGGGGGGGAAAAGGGGGGGSGSGGTFPSSLPTTTAPMEVTPTYDHLPMKGYKIFDGGVETKVLTKVVSKIRELNDTVITPSTHRLTSNEANEVLGALSTTLSITNRYHSSTISDIELAVLHKMITQWDVKSAFPALDLARMVVLHPDATTMTRRGYWEEVLRSAIDKCLGLDSGLVDEVAVPMLTMRLIANSYKGGSGSAAAAGSLLDRIVECANACAQSNNKNVRLSVATAILNTSSYMYSSSTTPPSAASVKLFVDVIHSIMQCGKYEPEPMVRTLVALGTVLLLPDGRGKEAMKSTKGQGIASMLQRLANDSDGMTKAVIKEILSIL</sequence>
<dbReference type="PROSITE" id="PS50082">
    <property type="entry name" value="WD_REPEATS_2"/>
    <property type="match status" value="2"/>
</dbReference>
<evidence type="ECO:0008006" key="11">
    <source>
        <dbReference type="Google" id="ProtNLM"/>
    </source>
</evidence>
<dbReference type="AlphaFoldDB" id="A0ABD3ML96"/>
<dbReference type="InterPro" id="IPR015943">
    <property type="entry name" value="WD40/YVTN_repeat-like_dom_sf"/>
</dbReference>
<evidence type="ECO:0000256" key="4">
    <source>
        <dbReference type="ARBA" id="ARBA00022737"/>
    </source>
</evidence>
<dbReference type="Gene3D" id="1.25.10.10">
    <property type="entry name" value="Leucine-rich Repeat Variant"/>
    <property type="match status" value="1"/>
</dbReference>
<dbReference type="InterPro" id="IPR001680">
    <property type="entry name" value="WD40_rpt"/>
</dbReference>
<reference evidence="9 10" key="1">
    <citation type="submission" date="2024-10" db="EMBL/GenBank/DDBJ databases">
        <title>Updated reference genomes for cyclostephanoid diatoms.</title>
        <authorList>
            <person name="Roberts W.R."/>
            <person name="Alverson A.J."/>
        </authorList>
    </citation>
    <scope>NUCLEOTIDE SEQUENCE [LARGE SCALE GENOMIC DNA]</scope>
    <source>
        <strain evidence="9 10">AJA232-27</strain>
    </source>
</reference>
<feature type="repeat" description="WD" evidence="5">
    <location>
        <begin position="325"/>
        <end position="347"/>
    </location>
</feature>
<dbReference type="InterPro" id="IPR015155">
    <property type="entry name" value="PFU"/>
</dbReference>
<keyword evidence="4" id="KW-0677">Repeat</keyword>
<evidence type="ECO:0000259" key="7">
    <source>
        <dbReference type="PROSITE" id="PS51394"/>
    </source>
</evidence>
<feature type="domain" description="PUL" evidence="8">
    <location>
        <begin position="589"/>
        <end position="875"/>
    </location>
</feature>
<dbReference type="SUPFAM" id="SSF50978">
    <property type="entry name" value="WD40 repeat-like"/>
    <property type="match status" value="1"/>
</dbReference>
<evidence type="ECO:0000256" key="1">
    <source>
        <dbReference type="ARBA" id="ARBA00004496"/>
    </source>
</evidence>
<keyword evidence="2" id="KW-0963">Cytoplasm</keyword>
<evidence type="ECO:0000313" key="9">
    <source>
        <dbReference type="EMBL" id="KAL3764709.1"/>
    </source>
</evidence>
<dbReference type="InterPro" id="IPR013535">
    <property type="entry name" value="PUL_dom"/>
</dbReference>
<comment type="caution">
    <text evidence="9">The sequence shown here is derived from an EMBL/GenBank/DDBJ whole genome shotgun (WGS) entry which is preliminary data.</text>
</comment>
<comment type="subcellular location">
    <subcellularLocation>
        <location evidence="1">Cytoplasm</location>
    </subcellularLocation>
</comment>
<evidence type="ECO:0000313" key="10">
    <source>
        <dbReference type="Proteomes" id="UP001530293"/>
    </source>
</evidence>
<feature type="repeat" description="WD" evidence="5">
    <location>
        <begin position="132"/>
        <end position="173"/>
    </location>
</feature>
<dbReference type="Pfam" id="PF00400">
    <property type="entry name" value="WD40"/>
    <property type="match status" value="3"/>
</dbReference>
<dbReference type="Gene3D" id="3.10.20.870">
    <property type="entry name" value="PFU (PLAA family ubiquitin binding), C-terminal domain"/>
    <property type="match status" value="1"/>
</dbReference>
<dbReference type="EMBL" id="JALLBG020000102">
    <property type="protein sequence ID" value="KAL3764709.1"/>
    <property type="molecule type" value="Genomic_DNA"/>
</dbReference>
<dbReference type="GO" id="GO:0005737">
    <property type="term" value="C:cytoplasm"/>
    <property type="evidence" value="ECO:0007669"/>
    <property type="project" value="UniProtKB-SubCell"/>
</dbReference>
<dbReference type="PANTHER" id="PTHR19849:SF0">
    <property type="entry name" value="PHOSPHOLIPASE A-2-ACTIVATING PROTEIN"/>
    <property type="match status" value="1"/>
</dbReference>
<gene>
    <name evidence="9" type="ORF">ACHAWU_001539</name>
</gene>
<organism evidence="9 10">
    <name type="scientific">Discostella pseudostelligera</name>
    <dbReference type="NCBI Taxonomy" id="259834"/>
    <lineage>
        <taxon>Eukaryota</taxon>
        <taxon>Sar</taxon>
        <taxon>Stramenopiles</taxon>
        <taxon>Ochrophyta</taxon>
        <taxon>Bacillariophyta</taxon>
        <taxon>Coscinodiscophyceae</taxon>
        <taxon>Thalassiosirophycidae</taxon>
        <taxon>Stephanodiscales</taxon>
        <taxon>Stephanodiscaceae</taxon>
        <taxon>Discostella</taxon>
    </lineage>
</organism>
<accession>A0ABD3ML96</accession>
<evidence type="ECO:0000256" key="6">
    <source>
        <dbReference type="SAM" id="MobiDB-lite"/>
    </source>
</evidence>
<dbReference type="InterPro" id="IPR038122">
    <property type="entry name" value="PFU_sf"/>
</dbReference>
<evidence type="ECO:0000256" key="5">
    <source>
        <dbReference type="PROSITE-ProRule" id="PRU00221"/>
    </source>
</evidence>
<keyword evidence="3 5" id="KW-0853">WD repeat</keyword>
<dbReference type="Proteomes" id="UP001530293">
    <property type="component" value="Unassembled WGS sequence"/>
</dbReference>
<feature type="region of interest" description="Disordered" evidence="6">
    <location>
        <begin position="549"/>
        <end position="574"/>
    </location>
</feature>
<dbReference type="Gene3D" id="2.130.10.10">
    <property type="entry name" value="YVTN repeat-like/Quinoprotein amine dehydrogenase"/>
    <property type="match status" value="2"/>
</dbReference>
<proteinExistence type="predicted"/>
<dbReference type="PROSITE" id="PS51394">
    <property type="entry name" value="PFU"/>
    <property type="match status" value="1"/>
</dbReference>